<sequence>MSDDALTLDPTTTALVLIEFQNEFTTDGGVLHDAVAEVMDSTGMLANTVTLVDKARAAGVTIMHAPITFAPGYGELTRHPYGILKGVVDGNAFVKGTWGAAIVDDLTPTEGDILIEGKRGLDTFASTNIDFILRSKGIDTIILGGFLTNCCVESTMRSGYENGYRVITLTDCTAATSPAEHENAITFDYPMFSLPVDSSAVLAAL</sequence>
<dbReference type="SUPFAM" id="SSF52499">
    <property type="entry name" value="Isochorismatase-like hydrolases"/>
    <property type="match status" value="1"/>
</dbReference>
<keyword evidence="1 3" id="KW-0378">Hydrolase</keyword>
<evidence type="ECO:0000256" key="1">
    <source>
        <dbReference type="ARBA" id="ARBA00022801"/>
    </source>
</evidence>
<dbReference type="OrthoDB" id="9814140at2"/>
<dbReference type="PANTHER" id="PTHR43540:SF16">
    <property type="entry name" value="ISOCHORISMATASE-LIKE DOMAIN-CONTAINING PROTEIN"/>
    <property type="match status" value="1"/>
</dbReference>
<dbReference type="InterPro" id="IPR000868">
    <property type="entry name" value="Isochorismatase-like_dom"/>
</dbReference>
<evidence type="ECO:0000313" key="4">
    <source>
        <dbReference type="Proteomes" id="UP000005038"/>
    </source>
</evidence>
<dbReference type="Gene3D" id="3.40.50.850">
    <property type="entry name" value="Isochorismatase-like"/>
    <property type="match status" value="1"/>
</dbReference>
<dbReference type="EMBL" id="BAFB01000182">
    <property type="protein sequence ID" value="GAB35761.1"/>
    <property type="molecule type" value="Genomic_DNA"/>
</dbReference>
<dbReference type="PANTHER" id="PTHR43540">
    <property type="entry name" value="PEROXYUREIDOACRYLATE/UREIDOACRYLATE AMIDOHYDROLASE-RELATED"/>
    <property type="match status" value="1"/>
</dbReference>
<evidence type="ECO:0000259" key="2">
    <source>
        <dbReference type="Pfam" id="PF00857"/>
    </source>
</evidence>
<reference evidence="3" key="1">
    <citation type="submission" date="2012-02" db="EMBL/GenBank/DDBJ databases">
        <title>Whole genome shotgun sequence of Gordonia otitidis NBRC 100426.</title>
        <authorList>
            <person name="Yoshida I."/>
            <person name="Hosoyama A."/>
            <person name="Tsuchikane K."/>
            <person name="Katsumata H."/>
            <person name="Yamazaki S."/>
            <person name="Fujita N."/>
        </authorList>
    </citation>
    <scope>NUCLEOTIDE SEQUENCE [LARGE SCALE GENOMIC DNA]</scope>
    <source>
        <strain evidence="3">NBRC 100426</strain>
    </source>
</reference>
<comment type="caution">
    <text evidence="3">The sequence shown here is derived from an EMBL/GenBank/DDBJ whole genome shotgun (WGS) entry which is preliminary data.</text>
</comment>
<accession>H5TQK3</accession>
<dbReference type="RefSeq" id="WP_007239969.1">
    <property type="nucleotide sequence ID" value="NZ_BAFB01000182.1"/>
</dbReference>
<dbReference type="CDD" id="cd00431">
    <property type="entry name" value="cysteine_hydrolases"/>
    <property type="match status" value="1"/>
</dbReference>
<dbReference type="AlphaFoldDB" id="H5TQK3"/>
<dbReference type="InterPro" id="IPR050272">
    <property type="entry name" value="Isochorismatase-like_hydrls"/>
</dbReference>
<dbReference type="GO" id="GO:0016787">
    <property type="term" value="F:hydrolase activity"/>
    <property type="evidence" value="ECO:0007669"/>
    <property type="project" value="UniProtKB-KW"/>
</dbReference>
<gene>
    <name evidence="3" type="ORF">GOOTI_182_00330</name>
</gene>
<dbReference type="STRING" id="1108044.GOOTI_182_00330"/>
<name>H5TQK3_GORO1</name>
<dbReference type="Pfam" id="PF00857">
    <property type="entry name" value="Isochorismatase"/>
    <property type="match status" value="1"/>
</dbReference>
<proteinExistence type="predicted"/>
<dbReference type="Proteomes" id="UP000005038">
    <property type="component" value="Unassembled WGS sequence"/>
</dbReference>
<dbReference type="InterPro" id="IPR036380">
    <property type="entry name" value="Isochorismatase-like_sf"/>
</dbReference>
<evidence type="ECO:0000313" key="3">
    <source>
        <dbReference type="EMBL" id="GAB35761.1"/>
    </source>
</evidence>
<protein>
    <submittedName>
        <fullName evidence="3">Hydrolase</fullName>
    </submittedName>
</protein>
<organism evidence="3 4">
    <name type="scientific">Gordonia otitidis (strain DSM 44809 / CCUG 52243 / JCM 12355 / NBRC 100426 / IFM 10032)</name>
    <dbReference type="NCBI Taxonomy" id="1108044"/>
    <lineage>
        <taxon>Bacteria</taxon>
        <taxon>Bacillati</taxon>
        <taxon>Actinomycetota</taxon>
        <taxon>Actinomycetes</taxon>
        <taxon>Mycobacteriales</taxon>
        <taxon>Gordoniaceae</taxon>
        <taxon>Gordonia</taxon>
    </lineage>
</organism>
<feature type="domain" description="Isochorismatase-like" evidence="2">
    <location>
        <begin position="13"/>
        <end position="196"/>
    </location>
</feature>
<keyword evidence="4" id="KW-1185">Reference proteome</keyword>